<dbReference type="PANTHER" id="PTHR10605">
    <property type="entry name" value="HEPARAN SULFATE SULFOTRANSFERASE"/>
    <property type="match status" value="1"/>
</dbReference>
<evidence type="ECO:0000256" key="1">
    <source>
        <dbReference type="ARBA" id="ARBA00022679"/>
    </source>
</evidence>
<proteinExistence type="predicted"/>
<organism evidence="4 5">
    <name type="scientific">Planomonospora alba</name>
    <dbReference type="NCBI Taxonomy" id="161354"/>
    <lineage>
        <taxon>Bacteria</taxon>
        <taxon>Bacillati</taxon>
        <taxon>Actinomycetota</taxon>
        <taxon>Actinomycetes</taxon>
        <taxon>Streptosporangiales</taxon>
        <taxon>Streptosporangiaceae</taxon>
        <taxon>Planomonospora</taxon>
    </lineage>
</organism>
<dbReference type="SUPFAM" id="SSF52540">
    <property type="entry name" value="P-loop containing nucleoside triphosphate hydrolases"/>
    <property type="match status" value="1"/>
</dbReference>
<dbReference type="Pfam" id="PF00685">
    <property type="entry name" value="Sulfotransfer_1"/>
    <property type="match status" value="1"/>
</dbReference>
<evidence type="ECO:0000313" key="5">
    <source>
        <dbReference type="Proteomes" id="UP001500320"/>
    </source>
</evidence>
<gene>
    <name evidence="4" type="ORF">GCM10010466_18470</name>
</gene>
<accession>A0ABP6MW85</accession>
<dbReference type="Gene3D" id="3.40.50.300">
    <property type="entry name" value="P-loop containing nucleotide triphosphate hydrolases"/>
    <property type="match status" value="1"/>
</dbReference>
<dbReference type="EMBL" id="BAAAUT010000011">
    <property type="protein sequence ID" value="GAA3127989.1"/>
    <property type="molecule type" value="Genomic_DNA"/>
</dbReference>
<dbReference type="InterPro" id="IPR037359">
    <property type="entry name" value="NST/OST"/>
</dbReference>
<protein>
    <recommendedName>
        <fullName evidence="3">Sulfotransferase domain-containing protein</fullName>
    </recommendedName>
</protein>
<feature type="domain" description="Sulfotransferase" evidence="3">
    <location>
        <begin position="35"/>
        <end position="238"/>
    </location>
</feature>
<dbReference type="InterPro" id="IPR027417">
    <property type="entry name" value="P-loop_NTPase"/>
</dbReference>
<reference evidence="5" key="1">
    <citation type="journal article" date="2019" name="Int. J. Syst. Evol. Microbiol.">
        <title>The Global Catalogue of Microorganisms (GCM) 10K type strain sequencing project: providing services to taxonomists for standard genome sequencing and annotation.</title>
        <authorList>
            <consortium name="The Broad Institute Genomics Platform"/>
            <consortium name="The Broad Institute Genome Sequencing Center for Infectious Disease"/>
            <person name="Wu L."/>
            <person name="Ma J."/>
        </authorList>
    </citation>
    <scope>NUCLEOTIDE SEQUENCE [LARGE SCALE GENOMIC DNA]</scope>
    <source>
        <strain evidence="5">JCM 9373</strain>
    </source>
</reference>
<evidence type="ECO:0000259" key="3">
    <source>
        <dbReference type="Pfam" id="PF00685"/>
    </source>
</evidence>
<evidence type="ECO:0000256" key="2">
    <source>
        <dbReference type="ARBA" id="ARBA00023180"/>
    </source>
</evidence>
<dbReference type="Proteomes" id="UP001500320">
    <property type="component" value="Unassembled WGS sequence"/>
</dbReference>
<name>A0ABP6MW85_9ACTN</name>
<dbReference type="InterPro" id="IPR000863">
    <property type="entry name" value="Sulfotransferase_dom"/>
</dbReference>
<comment type="caution">
    <text evidence="4">The sequence shown here is derived from an EMBL/GenBank/DDBJ whole genome shotgun (WGS) entry which is preliminary data.</text>
</comment>
<evidence type="ECO:0000313" key="4">
    <source>
        <dbReference type="EMBL" id="GAA3127989.1"/>
    </source>
</evidence>
<keyword evidence="1" id="KW-0808">Transferase</keyword>
<keyword evidence="5" id="KW-1185">Reference proteome</keyword>
<dbReference type="PANTHER" id="PTHR10605:SF56">
    <property type="entry name" value="BIFUNCTIONAL HEPARAN SULFATE N-DEACETYLASE_N-SULFOTRANSFERASE"/>
    <property type="match status" value="1"/>
</dbReference>
<dbReference type="RefSeq" id="WP_344857806.1">
    <property type="nucleotide sequence ID" value="NZ_BAAAUT010000011.1"/>
</dbReference>
<keyword evidence="2" id="KW-0325">Glycoprotein</keyword>
<sequence length="287" mass="32780">MLSRQSAPPAVKEAGRAVTRQVGRLTNGMRMLPGFLLVGTQRGGTTSLWRALTAHPRIAPPLFHKGVHYFDVNYTRGMGWYRGHFPIRSLAHRRAPGGPVLTGESAGYYMHHPLSAERIAADLPGIKLLAVLRDPVERAYSAHKHELARGFETEPFERALELEEGRLAGEVERILADPAYVSHSHRHHSYVDRGRYAGQIDRLFRLFGRERVHVLFAEDFFADPETEYVRILDFLGLPRWFPEVFERHNARPRSPMPESLRAELTDRFAPDDERLAELLGVTPPWRR</sequence>